<dbReference type="OrthoDB" id="204958at2759"/>
<dbReference type="InterPro" id="IPR000571">
    <property type="entry name" value="Znf_CCCH"/>
</dbReference>
<feature type="compositionally biased region" description="Polar residues" evidence="2">
    <location>
        <begin position="98"/>
        <end position="122"/>
    </location>
</feature>
<feature type="region of interest" description="Disordered" evidence="2">
    <location>
        <begin position="69"/>
        <end position="174"/>
    </location>
</feature>
<dbReference type="EMBL" id="ML213520">
    <property type="protein sequence ID" value="TFK48300.1"/>
    <property type="molecule type" value="Genomic_DNA"/>
</dbReference>
<evidence type="ECO:0000256" key="2">
    <source>
        <dbReference type="SAM" id="MobiDB-lite"/>
    </source>
</evidence>
<dbReference type="AlphaFoldDB" id="A0A5C3MTB3"/>
<accession>A0A5C3MTB3</accession>
<feature type="compositionally biased region" description="Polar residues" evidence="2">
    <location>
        <begin position="162"/>
        <end position="174"/>
    </location>
</feature>
<sequence length="174" mass="18765">MQAGADAQNGFFWRPQSANAAVKIIAPEQQRPPTPKSPSSRKDSTQRQCRNILIYGSCKFQDKGCIYYHPPAQDASSPQERPDSPAAFSPNAPVFVPKSTSALSVRSSTPQSAPAQSETSAPIPTLTAASDDYAEHDPYDPYYYPPEMHGEASTDDLAAQMQGVSLSSATRQSI</sequence>
<keyword evidence="1" id="KW-0862">Zinc</keyword>
<name>A0A5C3MTB3_9AGAM</name>
<evidence type="ECO:0000259" key="3">
    <source>
        <dbReference type="PROSITE" id="PS50103"/>
    </source>
</evidence>
<keyword evidence="5" id="KW-1185">Reference proteome</keyword>
<evidence type="ECO:0000313" key="4">
    <source>
        <dbReference type="EMBL" id="TFK48300.1"/>
    </source>
</evidence>
<gene>
    <name evidence="4" type="ORF">OE88DRAFT_571238</name>
</gene>
<dbReference type="PROSITE" id="PS50103">
    <property type="entry name" value="ZF_C3H1"/>
    <property type="match status" value="1"/>
</dbReference>
<reference evidence="4 5" key="1">
    <citation type="journal article" date="2019" name="Nat. Ecol. Evol.">
        <title>Megaphylogeny resolves global patterns of mushroom evolution.</title>
        <authorList>
            <person name="Varga T."/>
            <person name="Krizsan K."/>
            <person name="Foldi C."/>
            <person name="Dima B."/>
            <person name="Sanchez-Garcia M."/>
            <person name="Sanchez-Ramirez S."/>
            <person name="Szollosi G.J."/>
            <person name="Szarkandi J.G."/>
            <person name="Papp V."/>
            <person name="Albert L."/>
            <person name="Andreopoulos W."/>
            <person name="Angelini C."/>
            <person name="Antonin V."/>
            <person name="Barry K.W."/>
            <person name="Bougher N.L."/>
            <person name="Buchanan P."/>
            <person name="Buyck B."/>
            <person name="Bense V."/>
            <person name="Catcheside P."/>
            <person name="Chovatia M."/>
            <person name="Cooper J."/>
            <person name="Damon W."/>
            <person name="Desjardin D."/>
            <person name="Finy P."/>
            <person name="Geml J."/>
            <person name="Haridas S."/>
            <person name="Hughes K."/>
            <person name="Justo A."/>
            <person name="Karasinski D."/>
            <person name="Kautmanova I."/>
            <person name="Kiss B."/>
            <person name="Kocsube S."/>
            <person name="Kotiranta H."/>
            <person name="LaButti K.M."/>
            <person name="Lechner B.E."/>
            <person name="Liimatainen K."/>
            <person name="Lipzen A."/>
            <person name="Lukacs Z."/>
            <person name="Mihaltcheva S."/>
            <person name="Morgado L.N."/>
            <person name="Niskanen T."/>
            <person name="Noordeloos M.E."/>
            <person name="Ohm R.A."/>
            <person name="Ortiz-Santana B."/>
            <person name="Ovrebo C."/>
            <person name="Racz N."/>
            <person name="Riley R."/>
            <person name="Savchenko A."/>
            <person name="Shiryaev A."/>
            <person name="Soop K."/>
            <person name="Spirin V."/>
            <person name="Szebenyi C."/>
            <person name="Tomsovsky M."/>
            <person name="Tulloss R.E."/>
            <person name="Uehling J."/>
            <person name="Grigoriev I.V."/>
            <person name="Vagvolgyi C."/>
            <person name="Papp T."/>
            <person name="Martin F.M."/>
            <person name="Miettinen O."/>
            <person name="Hibbett D.S."/>
            <person name="Nagy L.G."/>
        </authorList>
    </citation>
    <scope>NUCLEOTIDE SEQUENCE [LARGE SCALE GENOMIC DNA]</scope>
    <source>
        <strain evidence="4 5">OMC1185</strain>
    </source>
</reference>
<dbReference type="Gene3D" id="6.10.250.3160">
    <property type="match status" value="1"/>
</dbReference>
<dbReference type="Proteomes" id="UP000305948">
    <property type="component" value="Unassembled WGS sequence"/>
</dbReference>
<evidence type="ECO:0000256" key="1">
    <source>
        <dbReference type="PROSITE-ProRule" id="PRU00723"/>
    </source>
</evidence>
<keyword evidence="1" id="KW-0479">Metal-binding</keyword>
<feature type="zinc finger region" description="C3H1-type" evidence="1">
    <location>
        <begin position="43"/>
        <end position="72"/>
    </location>
</feature>
<dbReference type="Pfam" id="PF25586">
    <property type="entry name" value="zf-CCCH_PAN3"/>
    <property type="match status" value="1"/>
</dbReference>
<protein>
    <recommendedName>
        <fullName evidence="3">C3H1-type domain-containing protein</fullName>
    </recommendedName>
</protein>
<keyword evidence="1" id="KW-0863">Zinc-finger</keyword>
<organism evidence="4 5">
    <name type="scientific">Heliocybe sulcata</name>
    <dbReference type="NCBI Taxonomy" id="5364"/>
    <lineage>
        <taxon>Eukaryota</taxon>
        <taxon>Fungi</taxon>
        <taxon>Dikarya</taxon>
        <taxon>Basidiomycota</taxon>
        <taxon>Agaricomycotina</taxon>
        <taxon>Agaricomycetes</taxon>
        <taxon>Gloeophyllales</taxon>
        <taxon>Gloeophyllaceae</taxon>
        <taxon>Heliocybe</taxon>
    </lineage>
</organism>
<evidence type="ECO:0000313" key="5">
    <source>
        <dbReference type="Proteomes" id="UP000305948"/>
    </source>
</evidence>
<feature type="region of interest" description="Disordered" evidence="2">
    <location>
        <begin position="24"/>
        <end position="48"/>
    </location>
</feature>
<proteinExistence type="predicted"/>
<dbReference type="GO" id="GO:0008270">
    <property type="term" value="F:zinc ion binding"/>
    <property type="evidence" value="ECO:0007669"/>
    <property type="project" value="UniProtKB-KW"/>
</dbReference>
<feature type="domain" description="C3H1-type" evidence="3">
    <location>
        <begin position="43"/>
        <end position="72"/>
    </location>
</feature>